<evidence type="ECO:0000256" key="1">
    <source>
        <dbReference type="SAM" id="MobiDB-lite"/>
    </source>
</evidence>
<feature type="compositionally biased region" description="Basic and acidic residues" evidence="1">
    <location>
        <begin position="68"/>
        <end position="77"/>
    </location>
</feature>
<keyword evidence="3" id="KW-1185">Reference proteome</keyword>
<dbReference type="InParanoid" id="A0A804PJ30"/>
<dbReference type="Gramene" id="Zm00001eb243990_T001">
    <property type="protein sequence ID" value="Zm00001eb243990_P001"/>
    <property type="gene ID" value="Zm00001eb243990"/>
</dbReference>
<dbReference type="Proteomes" id="UP000007305">
    <property type="component" value="Chromosome 5"/>
</dbReference>
<evidence type="ECO:0000313" key="3">
    <source>
        <dbReference type="Proteomes" id="UP000007305"/>
    </source>
</evidence>
<sequence length="125" mass="13870">MKRKKKKQMHRFITSSGMKDGDNYCRRTIFLSGAQKPICHDPQAKEMHPRGRGLEATAVEVGMPKRPGAKERQDSHAGKLPHQRPSAQQRPRDKALERQQRHPGPPLPDVLPNRGTVTAAGGVGP</sequence>
<reference evidence="2" key="2">
    <citation type="submission" date="2019-07" db="EMBL/GenBank/DDBJ databases">
        <authorList>
            <person name="Seetharam A."/>
            <person name="Woodhouse M."/>
            <person name="Cannon E."/>
        </authorList>
    </citation>
    <scope>NUCLEOTIDE SEQUENCE [LARGE SCALE GENOMIC DNA]</scope>
    <source>
        <strain evidence="2">cv. B73</strain>
    </source>
</reference>
<reference evidence="3" key="1">
    <citation type="journal article" date="2009" name="Science">
        <title>The B73 maize genome: complexity, diversity, and dynamics.</title>
        <authorList>
            <person name="Schnable P.S."/>
            <person name="Ware D."/>
            <person name="Fulton R.S."/>
            <person name="Stein J.C."/>
            <person name="Wei F."/>
            <person name="Pasternak S."/>
            <person name="Liang C."/>
            <person name="Zhang J."/>
            <person name="Fulton L."/>
            <person name="Graves T.A."/>
            <person name="Minx P."/>
            <person name="Reily A.D."/>
            <person name="Courtney L."/>
            <person name="Kruchowski S.S."/>
            <person name="Tomlinson C."/>
            <person name="Strong C."/>
            <person name="Delehaunty K."/>
            <person name="Fronick C."/>
            <person name="Courtney B."/>
            <person name="Rock S.M."/>
            <person name="Belter E."/>
            <person name="Du F."/>
            <person name="Kim K."/>
            <person name="Abbott R.M."/>
            <person name="Cotton M."/>
            <person name="Levy A."/>
            <person name="Marchetto P."/>
            <person name="Ochoa K."/>
            <person name="Jackson S.M."/>
            <person name="Gillam B."/>
            <person name="Chen W."/>
            <person name="Yan L."/>
            <person name="Higginbotham J."/>
            <person name="Cardenas M."/>
            <person name="Waligorski J."/>
            <person name="Applebaum E."/>
            <person name="Phelps L."/>
            <person name="Falcone J."/>
            <person name="Kanchi K."/>
            <person name="Thane T."/>
            <person name="Scimone A."/>
            <person name="Thane N."/>
            <person name="Henke J."/>
            <person name="Wang T."/>
            <person name="Ruppert J."/>
            <person name="Shah N."/>
            <person name="Rotter K."/>
            <person name="Hodges J."/>
            <person name="Ingenthron E."/>
            <person name="Cordes M."/>
            <person name="Kohlberg S."/>
            <person name="Sgro J."/>
            <person name="Delgado B."/>
            <person name="Mead K."/>
            <person name="Chinwalla A."/>
            <person name="Leonard S."/>
            <person name="Crouse K."/>
            <person name="Collura K."/>
            <person name="Kudrna D."/>
            <person name="Currie J."/>
            <person name="He R."/>
            <person name="Angelova A."/>
            <person name="Rajasekar S."/>
            <person name="Mueller T."/>
            <person name="Lomeli R."/>
            <person name="Scara G."/>
            <person name="Ko A."/>
            <person name="Delaney K."/>
            <person name="Wissotski M."/>
            <person name="Lopez G."/>
            <person name="Campos D."/>
            <person name="Braidotti M."/>
            <person name="Ashley E."/>
            <person name="Golser W."/>
            <person name="Kim H."/>
            <person name="Lee S."/>
            <person name="Lin J."/>
            <person name="Dujmic Z."/>
            <person name="Kim W."/>
            <person name="Talag J."/>
            <person name="Zuccolo A."/>
            <person name="Fan C."/>
            <person name="Sebastian A."/>
            <person name="Kramer M."/>
            <person name="Spiegel L."/>
            <person name="Nascimento L."/>
            <person name="Zutavern T."/>
            <person name="Miller B."/>
            <person name="Ambroise C."/>
            <person name="Muller S."/>
            <person name="Spooner W."/>
            <person name="Narechania A."/>
            <person name="Ren L."/>
            <person name="Wei S."/>
            <person name="Kumari S."/>
            <person name="Faga B."/>
            <person name="Levy M.J."/>
            <person name="McMahan L."/>
            <person name="Van Buren P."/>
            <person name="Vaughn M.W."/>
            <person name="Ying K."/>
            <person name="Yeh C.-T."/>
            <person name="Emrich S.J."/>
            <person name="Jia Y."/>
            <person name="Kalyanaraman A."/>
            <person name="Hsia A.-P."/>
            <person name="Barbazuk W.B."/>
            <person name="Baucom R.S."/>
            <person name="Brutnell T.P."/>
            <person name="Carpita N.C."/>
            <person name="Chaparro C."/>
            <person name="Chia J.-M."/>
            <person name="Deragon J.-M."/>
            <person name="Estill J.C."/>
            <person name="Fu Y."/>
            <person name="Jeddeloh J.A."/>
            <person name="Han Y."/>
            <person name="Lee H."/>
            <person name="Li P."/>
            <person name="Lisch D.R."/>
            <person name="Liu S."/>
            <person name="Liu Z."/>
            <person name="Nagel D.H."/>
            <person name="McCann M.C."/>
            <person name="SanMiguel P."/>
            <person name="Myers A.M."/>
            <person name="Nettleton D."/>
            <person name="Nguyen J."/>
            <person name="Penning B.W."/>
            <person name="Ponnala L."/>
            <person name="Schneider K.L."/>
            <person name="Schwartz D.C."/>
            <person name="Sharma A."/>
            <person name="Soderlund C."/>
            <person name="Springer N.M."/>
            <person name="Sun Q."/>
            <person name="Wang H."/>
            <person name="Waterman M."/>
            <person name="Westerman R."/>
            <person name="Wolfgruber T.K."/>
            <person name="Yang L."/>
            <person name="Yu Y."/>
            <person name="Zhang L."/>
            <person name="Zhou S."/>
            <person name="Zhu Q."/>
            <person name="Bennetzen J.L."/>
            <person name="Dawe R.K."/>
            <person name="Jiang J."/>
            <person name="Jiang N."/>
            <person name="Presting G.G."/>
            <person name="Wessler S.R."/>
            <person name="Aluru S."/>
            <person name="Martienssen R.A."/>
            <person name="Clifton S.W."/>
            <person name="McCombie W.R."/>
            <person name="Wing R.A."/>
            <person name="Wilson R.K."/>
        </authorList>
    </citation>
    <scope>NUCLEOTIDE SEQUENCE [LARGE SCALE GENOMIC DNA]</scope>
    <source>
        <strain evidence="3">cv. B73</strain>
    </source>
</reference>
<dbReference type="AlphaFoldDB" id="A0A804PJ30"/>
<protein>
    <submittedName>
        <fullName evidence="2">Uncharacterized protein</fullName>
    </submittedName>
</protein>
<organism evidence="2 3">
    <name type="scientific">Zea mays</name>
    <name type="common">Maize</name>
    <dbReference type="NCBI Taxonomy" id="4577"/>
    <lineage>
        <taxon>Eukaryota</taxon>
        <taxon>Viridiplantae</taxon>
        <taxon>Streptophyta</taxon>
        <taxon>Embryophyta</taxon>
        <taxon>Tracheophyta</taxon>
        <taxon>Spermatophyta</taxon>
        <taxon>Magnoliopsida</taxon>
        <taxon>Liliopsida</taxon>
        <taxon>Poales</taxon>
        <taxon>Poaceae</taxon>
        <taxon>PACMAD clade</taxon>
        <taxon>Panicoideae</taxon>
        <taxon>Andropogonodae</taxon>
        <taxon>Andropogoneae</taxon>
        <taxon>Tripsacinae</taxon>
        <taxon>Zea</taxon>
    </lineage>
</organism>
<name>A0A804PJ30_MAIZE</name>
<dbReference type="EnsemblPlants" id="Zm00001eb243990_T001">
    <property type="protein sequence ID" value="Zm00001eb243990_P001"/>
    <property type="gene ID" value="Zm00001eb243990"/>
</dbReference>
<evidence type="ECO:0000313" key="2">
    <source>
        <dbReference type="EnsemblPlants" id="Zm00001eb243990_P001"/>
    </source>
</evidence>
<feature type="compositionally biased region" description="Basic and acidic residues" evidence="1">
    <location>
        <begin position="90"/>
        <end position="100"/>
    </location>
</feature>
<reference evidence="2" key="3">
    <citation type="submission" date="2021-05" db="UniProtKB">
        <authorList>
            <consortium name="EnsemblPlants"/>
        </authorList>
    </citation>
    <scope>IDENTIFICATION</scope>
    <source>
        <strain evidence="2">cv. B73</strain>
    </source>
</reference>
<accession>A0A804PJ30</accession>
<feature type="compositionally biased region" description="Basic residues" evidence="1">
    <location>
        <begin position="1"/>
        <end position="10"/>
    </location>
</feature>
<feature type="compositionally biased region" description="Basic and acidic residues" evidence="1">
    <location>
        <begin position="40"/>
        <end position="53"/>
    </location>
</feature>
<proteinExistence type="predicted"/>
<feature type="region of interest" description="Disordered" evidence="1">
    <location>
        <begin position="1"/>
        <end position="20"/>
    </location>
</feature>
<feature type="region of interest" description="Disordered" evidence="1">
    <location>
        <begin position="40"/>
        <end position="125"/>
    </location>
</feature>